<comment type="caution">
    <text evidence="1">The sequence shown here is derived from an EMBL/GenBank/DDBJ whole genome shotgun (WGS) entry which is preliminary data.</text>
</comment>
<reference evidence="1 2" key="1">
    <citation type="journal article" date="2022" name="Hortic Res">
        <title>A haplotype resolved chromosomal level avocado genome allows analysis of novel avocado genes.</title>
        <authorList>
            <person name="Nath O."/>
            <person name="Fletcher S.J."/>
            <person name="Hayward A."/>
            <person name="Shaw L.M."/>
            <person name="Masouleh A.K."/>
            <person name="Furtado A."/>
            <person name="Henry R.J."/>
            <person name="Mitter N."/>
        </authorList>
    </citation>
    <scope>NUCLEOTIDE SEQUENCE [LARGE SCALE GENOMIC DNA]</scope>
    <source>
        <strain evidence="2">cv. Hass</strain>
    </source>
</reference>
<organism evidence="1 2">
    <name type="scientific">Persea americana</name>
    <name type="common">Avocado</name>
    <dbReference type="NCBI Taxonomy" id="3435"/>
    <lineage>
        <taxon>Eukaryota</taxon>
        <taxon>Viridiplantae</taxon>
        <taxon>Streptophyta</taxon>
        <taxon>Embryophyta</taxon>
        <taxon>Tracheophyta</taxon>
        <taxon>Spermatophyta</taxon>
        <taxon>Magnoliopsida</taxon>
        <taxon>Magnoliidae</taxon>
        <taxon>Laurales</taxon>
        <taxon>Lauraceae</taxon>
        <taxon>Persea</taxon>
    </lineage>
</organism>
<dbReference type="EMBL" id="CM056812">
    <property type="protein sequence ID" value="KAJ8618773.1"/>
    <property type="molecule type" value="Genomic_DNA"/>
</dbReference>
<sequence>MKRQRFPVSPPLTPSTPLSTVRLTKSIIKSIKTKRHLSPTSSSSSPSSAWESLQIGRSELSLPLTFPTGQTFTWKQTGPTQYTGPINSHLISLTQMDGPDDSTSDVAFFIHHTPDRCRAVAELGDFLNLGVSLAGMWRRFSAADGRFADLAPHLEGARVLRQEPVECLFQFLCSSNNNIGRITKMVGVLSSFGRCLGSVGGFDFHEFPSLERLEMVSEEELRKAGFGYRAKYIVGTVKALQSKPGGGADWLSSLRGLELHEVIDALCTLPGVGPKVAACIALFSLDQHHAIPVDTHVWKIATRYLIPELAGARLTPKLCSHVAEAFVNKFGKYAGWAQNVLFIGELSSQKALIPSHLRSLKETKSARREYGKQEVAIEVFSGSCKMQLLGDGT</sequence>
<proteinExistence type="predicted"/>
<dbReference type="Proteomes" id="UP001234297">
    <property type="component" value="Chromosome 4"/>
</dbReference>
<protein>
    <submittedName>
        <fullName evidence="1">Uncharacterized protein</fullName>
    </submittedName>
</protein>
<name>A0ACC2KCD0_PERAE</name>
<gene>
    <name evidence="1" type="ORF">MRB53_014959</name>
</gene>
<evidence type="ECO:0000313" key="1">
    <source>
        <dbReference type="EMBL" id="KAJ8618773.1"/>
    </source>
</evidence>
<accession>A0ACC2KCD0</accession>
<evidence type="ECO:0000313" key="2">
    <source>
        <dbReference type="Proteomes" id="UP001234297"/>
    </source>
</evidence>
<keyword evidence="2" id="KW-1185">Reference proteome</keyword>